<name>A0A7R9IEQ0_9NEOP</name>
<proteinExistence type="predicted"/>
<dbReference type="AlphaFoldDB" id="A0A7R9IEQ0"/>
<dbReference type="EMBL" id="OE001538">
    <property type="protein sequence ID" value="CAD7457040.1"/>
    <property type="molecule type" value="Genomic_DNA"/>
</dbReference>
<organism evidence="1">
    <name type="scientific">Timema tahoe</name>
    <dbReference type="NCBI Taxonomy" id="61484"/>
    <lineage>
        <taxon>Eukaryota</taxon>
        <taxon>Metazoa</taxon>
        <taxon>Ecdysozoa</taxon>
        <taxon>Arthropoda</taxon>
        <taxon>Hexapoda</taxon>
        <taxon>Insecta</taxon>
        <taxon>Pterygota</taxon>
        <taxon>Neoptera</taxon>
        <taxon>Polyneoptera</taxon>
        <taxon>Phasmatodea</taxon>
        <taxon>Timematodea</taxon>
        <taxon>Timematoidea</taxon>
        <taxon>Timematidae</taxon>
        <taxon>Timema</taxon>
    </lineage>
</organism>
<reference evidence="1" key="1">
    <citation type="submission" date="2020-11" db="EMBL/GenBank/DDBJ databases">
        <authorList>
            <person name="Tran Van P."/>
        </authorList>
    </citation>
    <scope>NUCLEOTIDE SEQUENCE</scope>
</reference>
<sequence length="183" mass="20935">MGETRVARTKVNRYLGVTLDEKLNFGFHMKLVSGKELKAHTGQYQQMRSALHSESGHLTWRLGGELPYTGLRKKILELTDTRLCDCGEEFTPERAVMACGDTLNSRRVLQGGIQGMYVAEVLRDKELWFLDAVASIASDRARTDYIEHLGRLRARQRELDRQRDERVLDGGEVTGTRTKKNYF</sequence>
<evidence type="ECO:0000313" key="1">
    <source>
        <dbReference type="EMBL" id="CAD7457040.1"/>
    </source>
</evidence>
<accession>A0A7R9IEQ0</accession>
<protein>
    <submittedName>
        <fullName evidence="1">Uncharacterized protein</fullName>
    </submittedName>
</protein>
<gene>
    <name evidence="1" type="ORF">TTEB3V08_LOCUS5050</name>
</gene>